<evidence type="ECO:0000256" key="6">
    <source>
        <dbReference type="ARBA" id="ARBA00022722"/>
    </source>
</evidence>
<dbReference type="Proteomes" id="UP001642483">
    <property type="component" value="Unassembled WGS sequence"/>
</dbReference>
<evidence type="ECO:0000256" key="11">
    <source>
        <dbReference type="ARBA" id="ARBA00022884"/>
    </source>
</evidence>
<evidence type="ECO:0000259" key="16">
    <source>
        <dbReference type="PROSITE" id="PS50958"/>
    </source>
</evidence>
<protein>
    <recommendedName>
        <fullName evidence="15">Uridylate-specific endoribonuclease</fullName>
        <ecNumber evidence="15">4.6.1.-</ecNumber>
    </recommendedName>
</protein>
<comment type="subcellular location">
    <subcellularLocation>
        <location evidence="2">Secreted</location>
    </subcellularLocation>
</comment>
<evidence type="ECO:0000313" key="19">
    <source>
        <dbReference type="Proteomes" id="UP001642483"/>
    </source>
</evidence>
<dbReference type="PROSITE" id="PS51257">
    <property type="entry name" value="PROKAR_LIPOPROTEIN"/>
    <property type="match status" value="1"/>
</dbReference>
<feature type="domain" description="SMB" evidence="16">
    <location>
        <begin position="60"/>
        <end position="103"/>
    </location>
</feature>
<dbReference type="SUPFAM" id="SSF142877">
    <property type="entry name" value="EndoU-like"/>
    <property type="match status" value="1"/>
</dbReference>
<dbReference type="InterPro" id="IPR037227">
    <property type="entry name" value="EndoU-like"/>
</dbReference>
<evidence type="ECO:0000256" key="5">
    <source>
        <dbReference type="ARBA" id="ARBA00022525"/>
    </source>
</evidence>
<keyword evidence="5" id="KW-0964">Secreted</keyword>
<keyword evidence="7 15" id="KW-0479">Metal-binding</keyword>
<keyword evidence="6 15" id="KW-0540">Nuclease</keyword>
<feature type="domain" description="SMB" evidence="16">
    <location>
        <begin position="105"/>
        <end position="145"/>
    </location>
</feature>
<evidence type="ECO:0000259" key="17">
    <source>
        <dbReference type="PROSITE" id="PS51959"/>
    </source>
</evidence>
<dbReference type="InterPro" id="IPR020436">
    <property type="entry name" value="SMB_chordata"/>
</dbReference>
<proteinExistence type="inferred from homology"/>
<keyword evidence="9 15" id="KW-0255">Endonuclease</keyword>
<comment type="caution">
    <text evidence="18">The sequence shown here is derived from an EMBL/GenBank/DDBJ whole genome shotgun (WGS) entry which is preliminary data.</text>
</comment>
<comment type="subunit">
    <text evidence="4 15">Monomer.</text>
</comment>
<keyword evidence="10 15" id="KW-0378">Hydrolase</keyword>
<dbReference type="InterPro" id="IPR001212">
    <property type="entry name" value="Somatomedin_B_dom"/>
</dbReference>
<comment type="catalytic activity">
    <reaction evidence="15">
        <text>ribonucleotidyl-uridine-RNA = a 5'-end dephospho-uridine-RNA + a 3'-end 2',3'-cyclophospho-ribonucleotide-RNA</text>
        <dbReference type="Rhea" id="RHEA:67792"/>
        <dbReference type="Rhea" id="RHEA-COMP:10464"/>
        <dbReference type="Rhea" id="RHEA-COMP:17354"/>
        <dbReference type="Rhea" id="RHEA-COMP:17356"/>
        <dbReference type="ChEBI" id="CHEBI:83064"/>
        <dbReference type="ChEBI" id="CHEBI:173117"/>
        <dbReference type="ChEBI" id="CHEBI:173224"/>
    </reaction>
</comment>
<evidence type="ECO:0000256" key="12">
    <source>
        <dbReference type="ARBA" id="ARBA00023157"/>
    </source>
</evidence>
<name>A0ABP0F789_CLALP</name>
<evidence type="ECO:0000256" key="3">
    <source>
        <dbReference type="ARBA" id="ARBA00010168"/>
    </source>
</evidence>
<dbReference type="InterPro" id="IPR018998">
    <property type="entry name" value="EndoU_C"/>
</dbReference>
<dbReference type="Pfam" id="PF01033">
    <property type="entry name" value="Somatomedin_B"/>
    <property type="match status" value="3"/>
</dbReference>
<dbReference type="CDD" id="cd21159">
    <property type="entry name" value="XendoU"/>
    <property type="match status" value="1"/>
</dbReference>
<feature type="signal peptide" evidence="15">
    <location>
        <begin position="1"/>
        <end position="17"/>
    </location>
</feature>
<evidence type="ECO:0000256" key="10">
    <source>
        <dbReference type="ARBA" id="ARBA00022801"/>
    </source>
</evidence>
<evidence type="ECO:0000256" key="9">
    <source>
        <dbReference type="ARBA" id="ARBA00022759"/>
    </source>
</evidence>
<reference evidence="18 19" key="1">
    <citation type="submission" date="2024-02" db="EMBL/GenBank/DDBJ databases">
        <authorList>
            <person name="Daric V."/>
            <person name="Darras S."/>
        </authorList>
    </citation>
    <scope>NUCLEOTIDE SEQUENCE [LARGE SCALE GENOMIC DNA]</scope>
</reference>
<keyword evidence="12" id="KW-1015">Disulfide bond</keyword>
<evidence type="ECO:0000256" key="7">
    <source>
        <dbReference type="ARBA" id="ARBA00022723"/>
    </source>
</evidence>
<keyword evidence="14" id="KW-0456">Lyase</keyword>
<dbReference type="Gene3D" id="4.10.410.20">
    <property type="match status" value="3"/>
</dbReference>
<dbReference type="EC" id="4.6.1.-" evidence="15"/>
<dbReference type="InterPro" id="IPR039787">
    <property type="entry name" value="ENDOU"/>
</dbReference>
<accession>A0ABP0F789</accession>
<feature type="domain" description="SMB" evidence="16">
    <location>
        <begin position="19"/>
        <end position="59"/>
    </location>
</feature>
<evidence type="ECO:0000256" key="13">
    <source>
        <dbReference type="ARBA" id="ARBA00023211"/>
    </source>
</evidence>
<keyword evidence="11 15" id="KW-0694">RNA-binding</keyword>
<dbReference type="EMBL" id="CAWYQH010000013">
    <property type="protein sequence ID" value="CAK8674623.1"/>
    <property type="molecule type" value="Genomic_DNA"/>
</dbReference>
<dbReference type="PRINTS" id="PR00022">
    <property type="entry name" value="SOMATOMEDINB"/>
</dbReference>
<keyword evidence="19" id="KW-1185">Reference proteome</keyword>
<feature type="chain" id="PRO_5044986764" description="Uridylate-specific endoribonuclease" evidence="15">
    <location>
        <begin position="18"/>
        <end position="424"/>
    </location>
</feature>
<organism evidence="18 19">
    <name type="scientific">Clavelina lepadiformis</name>
    <name type="common">Light-bulb sea squirt</name>
    <name type="synonym">Ascidia lepadiformis</name>
    <dbReference type="NCBI Taxonomy" id="159417"/>
    <lineage>
        <taxon>Eukaryota</taxon>
        <taxon>Metazoa</taxon>
        <taxon>Chordata</taxon>
        <taxon>Tunicata</taxon>
        <taxon>Ascidiacea</taxon>
        <taxon>Aplousobranchia</taxon>
        <taxon>Clavelinidae</taxon>
        <taxon>Clavelina</taxon>
    </lineage>
</organism>
<feature type="domain" description="EndoU" evidence="17">
    <location>
        <begin position="153"/>
        <end position="424"/>
    </location>
</feature>
<evidence type="ECO:0000313" key="18">
    <source>
        <dbReference type="EMBL" id="CAK8674623.1"/>
    </source>
</evidence>
<keyword evidence="15" id="KW-0732">Signal</keyword>
<evidence type="ECO:0000256" key="14">
    <source>
        <dbReference type="ARBA" id="ARBA00023239"/>
    </source>
</evidence>
<evidence type="ECO:0000256" key="2">
    <source>
        <dbReference type="ARBA" id="ARBA00004613"/>
    </source>
</evidence>
<gene>
    <name evidence="18" type="ORF">CVLEPA_LOCUS4307</name>
</gene>
<dbReference type="PROSITE" id="PS00524">
    <property type="entry name" value="SMB_1"/>
    <property type="match status" value="3"/>
</dbReference>
<dbReference type="InterPro" id="IPR036024">
    <property type="entry name" value="Somatomedin_B-like_dom_sf"/>
</dbReference>
<dbReference type="PROSITE" id="PS51959">
    <property type="entry name" value="ENDOU"/>
    <property type="match status" value="1"/>
</dbReference>
<keyword evidence="8" id="KW-0677">Repeat</keyword>
<comment type="similarity">
    <text evidence="3 15">Belongs to the ENDOU family.</text>
</comment>
<evidence type="ECO:0000256" key="4">
    <source>
        <dbReference type="ARBA" id="ARBA00011245"/>
    </source>
</evidence>
<comment type="cofactor">
    <cofactor evidence="1 15">
        <name>Mn(2+)</name>
        <dbReference type="ChEBI" id="CHEBI:29035"/>
    </cofactor>
</comment>
<dbReference type="PANTHER" id="PTHR12439">
    <property type="entry name" value="PLACENTAL PROTEIN 11-RELATED"/>
    <property type="match status" value="1"/>
</dbReference>
<evidence type="ECO:0000256" key="8">
    <source>
        <dbReference type="ARBA" id="ARBA00022737"/>
    </source>
</evidence>
<dbReference type="PANTHER" id="PTHR12439:SF42">
    <property type="entry name" value="ENDORIBONUCLEASE-RELATED"/>
    <property type="match status" value="1"/>
</dbReference>
<keyword evidence="13 15" id="KW-0464">Manganese</keyword>
<dbReference type="SMART" id="SM00201">
    <property type="entry name" value="SO"/>
    <property type="match status" value="3"/>
</dbReference>
<dbReference type="SUPFAM" id="SSF90188">
    <property type="entry name" value="Somatomedin B domain"/>
    <property type="match status" value="3"/>
</dbReference>
<evidence type="ECO:0000256" key="15">
    <source>
        <dbReference type="RuleBase" id="RU367085"/>
    </source>
</evidence>
<evidence type="ECO:0000256" key="1">
    <source>
        <dbReference type="ARBA" id="ARBA00001936"/>
    </source>
</evidence>
<sequence>MLKLLVCSILAIGLVHAQGLSSCVGRCDDYADHSYTCQCNTYCDGYQDCCDDYTSVCLGASDSCVGRCGESPDTSKSCQCNTVCDNYNDCCADYVSECQASTSLCAGRCGIGYDATLPCQCNTQCPNYGNCCTDYSTECDTSDGTGCSKPGVTQEEIYAISLSLYDLDVNRATASDYIVDIQSPTSDSSLQDNSPYNFFTFVNEDLLNLPTYQALINLLDNYEMIQGKDENVNQVETDEIYTFLNAFMSTEIGKQLYTFLSSKGLAGCADEATFIENLKKMWFDLYSRQNNAMDTSGFEHVFVGEIKTDIVSGFHNWVQFYLQEQAKNLNYFGYTGTEQPNLYGLHFEWYGYMKGLSGSSVGSSPEYDFAIFTLCHLTRPGSVCNVLLRSDDNVEVNRSIQTWTWTKTTPGDGLKYVASAYFIL</sequence>
<dbReference type="PROSITE" id="PS50958">
    <property type="entry name" value="SMB_2"/>
    <property type="match status" value="3"/>
</dbReference>
<dbReference type="Pfam" id="PF09412">
    <property type="entry name" value="XendoU"/>
    <property type="match status" value="1"/>
</dbReference>